<organism evidence="2 3">
    <name type="scientific">Pseudomonas syringae pv. aptata</name>
    <dbReference type="NCBI Taxonomy" id="83167"/>
    <lineage>
        <taxon>Bacteria</taxon>
        <taxon>Pseudomonadati</taxon>
        <taxon>Pseudomonadota</taxon>
        <taxon>Gammaproteobacteria</taxon>
        <taxon>Pseudomonadales</taxon>
        <taxon>Pseudomonadaceae</taxon>
        <taxon>Pseudomonas</taxon>
        <taxon>Pseudomonas syringae</taxon>
    </lineage>
</organism>
<dbReference type="InterPro" id="IPR025157">
    <property type="entry name" value="Hemagglutinin_rpt"/>
</dbReference>
<proteinExistence type="predicted"/>
<comment type="caution">
    <text evidence="2">The sequence shown here is derived from an EMBL/GenBank/DDBJ whole genome shotgun (WGS) entry which is preliminary data.</text>
</comment>
<evidence type="ECO:0000313" key="3">
    <source>
        <dbReference type="Proteomes" id="UP000274315"/>
    </source>
</evidence>
<evidence type="ECO:0000313" key="2">
    <source>
        <dbReference type="EMBL" id="RMU75565.1"/>
    </source>
</evidence>
<sequence>FMSSDYLLAGLGYDPEVSAKRLGDGLYEQRLVQQAVVARTGQAFIDGQTSNEAQFKYLMNNAIASKQQLNLAVGVSLNSQQVAALTHDIVWLEEHEVNGEKVLVPVLYMAQADNRLGPTGALIAGNDVSLIAGQNLDNVGTLRAANNLSAAAGNDLVNSGLIEAGNRLDLLAGNDLINKSGGIIAGRDVTLTALRGDVINELTVTSHQSASGDATWRKDFADSAARIEAANDMSLQAGRDVKNTGSVLQAGRDLSIAAGRDVAIDSAQTENGQTRGANSSNSSITQLSSMVSAGRDLTAQAGRDINVIASSIDAKRDIAMAATENLTLSSAADEQHSYGKSKKVTEQEDHVS</sequence>
<feature type="non-terminal residue" evidence="2">
    <location>
        <position position="1"/>
    </location>
</feature>
<feature type="compositionally biased region" description="Basic and acidic residues" evidence="1">
    <location>
        <begin position="333"/>
        <end position="352"/>
    </location>
</feature>
<dbReference type="EMBL" id="RBUF01000213">
    <property type="protein sequence ID" value="RMU75565.1"/>
    <property type="molecule type" value="Genomic_DNA"/>
</dbReference>
<dbReference type="GO" id="GO:0003824">
    <property type="term" value="F:catalytic activity"/>
    <property type="evidence" value="ECO:0007669"/>
    <property type="project" value="UniProtKB-ARBA"/>
</dbReference>
<gene>
    <name evidence="2" type="ORF">ALP24_02746</name>
</gene>
<dbReference type="Proteomes" id="UP000274315">
    <property type="component" value="Unassembled WGS sequence"/>
</dbReference>
<protein>
    <submittedName>
        <fullName evidence="2">Adhesin/filamentous hemagglutinin, ShlA/HecA/FhaA family</fullName>
    </submittedName>
</protein>
<feature type="non-terminal residue" evidence="2">
    <location>
        <position position="352"/>
    </location>
</feature>
<dbReference type="Pfam" id="PF13332">
    <property type="entry name" value="Fil_haemagg_2"/>
    <property type="match status" value="2"/>
</dbReference>
<accession>A0A3M5X0T2</accession>
<reference evidence="2 3" key="1">
    <citation type="submission" date="2018-08" db="EMBL/GenBank/DDBJ databases">
        <title>Recombination of ecologically and evolutionarily significant loci maintains genetic cohesion in the Pseudomonas syringae species complex.</title>
        <authorList>
            <person name="Dillon M."/>
            <person name="Thakur S."/>
            <person name="Almeida R.N.D."/>
            <person name="Weir B.S."/>
            <person name="Guttman D.S."/>
        </authorList>
    </citation>
    <scope>NUCLEOTIDE SEQUENCE [LARGE SCALE GENOMIC DNA]</scope>
    <source>
        <strain evidence="2 3">ICMP 11935</strain>
    </source>
</reference>
<name>A0A3M5X0T2_PSEAP</name>
<evidence type="ECO:0000256" key="1">
    <source>
        <dbReference type="SAM" id="MobiDB-lite"/>
    </source>
</evidence>
<feature type="region of interest" description="Disordered" evidence="1">
    <location>
        <begin position="328"/>
        <end position="352"/>
    </location>
</feature>
<dbReference type="AlphaFoldDB" id="A0A3M5X0T2"/>